<dbReference type="AlphaFoldDB" id="A0A2M7B8E6"/>
<dbReference type="EMBL" id="PEVH01000001">
    <property type="protein sequence ID" value="PIU99384.1"/>
    <property type="molecule type" value="Genomic_DNA"/>
</dbReference>
<comment type="caution">
    <text evidence="1">The sequence shown here is derived from an EMBL/GenBank/DDBJ whole genome shotgun (WGS) entry which is preliminary data.</text>
</comment>
<gene>
    <name evidence="1" type="ORF">COS59_00020</name>
</gene>
<dbReference type="Proteomes" id="UP000230131">
    <property type="component" value="Unassembled WGS sequence"/>
</dbReference>
<proteinExistence type="predicted"/>
<evidence type="ECO:0008006" key="3">
    <source>
        <dbReference type="Google" id="ProtNLM"/>
    </source>
</evidence>
<evidence type="ECO:0000313" key="2">
    <source>
        <dbReference type="Proteomes" id="UP000230131"/>
    </source>
</evidence>
<protein>
    <recommendedName>
        <fullName evidence="3">t-SNARE coiled-coil homology domain-containing protein</fullName>
    </recommendedName>
</protein>
<accession>A0A2M7B8E6</accession>
<reference evidence="2" key="1">
    <citation type="submission" date="2017-09" db="EMBL/GenBank/DDBJ databases">
        <title>Depth-based differentiation of microbial function through sediment-hosted aquifers and enrichment of novel symbionts in the deep terrestrial subsurface.</title>
        <authorList>
            <person name="Probst A.J."/>
            <person name="Ladd B."/>
            <person name="Jarett J.K."/>
            <person name="Geller-Mcgrath D.E."/>
            <person name="Sieber C.M.K."/>
            <person name="Emerson J.B."/>
            <person name="Anantharaman K."/>
            <person name="Thomas B.C."/>
            <person name="Malmstrom R."/>
            <person name="Stieglmeier M."/>
            <person name="Klingl A."/>
            <person name="Woyke T."/>
            <person name="Ryan C.M."/>
            <person name="Banfield J.F."/>
        </authorList>
    </citation>
    <scope>NUCLEOTIDE SEQUENCE [LARGE SCALE GENOMIC DNA]</scope>
</reference>
<organism evidence="1 2">
    <name type="scientific">Candidatus Wolfebacteria bacterium CG03_land_8_20_14_0_80_36_15</name>
    <dbReference type="NCBI Taxonomy" id="1975067"/>
    <lineage>
        <taxon>Bacteria</taxon>
        <taxon>Candidatus Wolfeibacteriota</taxon>
    </lineage>
</organism>
<evidence type="ECO:0000313" key="1">
    <source>
        <dbReference type="EMBL" id="PIU99384.1"/>
    </source>
</evidence>
<name>A0A2M7B8E6_9BACT</name>
<sequence length="115" mass="13182">MAKKKSNKKQLSAPERHFGVILEDIDSKMDLVLEGHQALDVKFSKKIEDVSKKIKDVDGKIDIHTEMIGSMAADVEIIKTDIELIKNSLKKKIDIEEFAVLEKRVLLLERKLQRI</sequence>